<evidence type="ECO:0000313" key="2">
    <source>
        <dbReference type="EMBL" id="OCU01860.1"/>
    </source>
</evidence>
<dbReference type="PROSITE" id="PS50835">
    <property type="entry name" value="IG_LIKE"/>
    <property type="match status" value="1"/>
</dbReference>
<accession>A0A974E127</accession>
<dbReference type="EMBL" id="CM004466">
    <property type="protein sequence ID" value="OCU01860.1"/>
    <property type="molecule type" value="Genomic_DNA"/>
</dbReference>
<dbReference type="Proteomes" id="UP000694892">
    <property type="component" value="Chromosome 1L"/>
</dbReference>
<evidence type="ECO:0000259" key="1">
    <source>
        <dbReference type="PROSITE" id="PS50835"/>
    </source>
</evidence>
<dbReference type="Gene3D" id="2.60.40.10">
    <property type="entry name" value="Immunoglobulins"/>
    <property type="match status" value="1"/>
</dbReference>
<dbReference type="OMA" id="RHNATTI"/>
<protein>
    <recommendedName>
        <fullName evidence="1">Ig-like domain-containing protein</fullName>
    </recommendedName>
</protein>
<sequence length="119" mass="13888">MSQGKQARMSCELTEGTSISSYSIRFYQQTLGNVPHFVYRYFTNSDQQRGAGIPERFSVTPDISRNLWELVISHIQPEDDARYYCDLWNSGTFSTELRYNKEVIHKPKSVLRHLLPLCH</sequence>
<evidence type="ECO:0000313" key="3">
    <source>
        <dbReference type="Proteomes" id="UP000694892"/>
    </source>
</evidence>
<dbReference type="SMART" id="SM00406">
    <property type="entry name" value="IGv"/>
    <property type="match status" value="1"/>
</dbReference>
<organism evidence="2 3">
    <name type="scientific">Xenopus laevis</name>
    <name type="common">African clawed frog</name>
    <dbReference type="NCBI Taxonomy" id="8355"/>
    <lineage>
        <taxon>Eukaryota</taxon>
        <taxon>Metazoa</taxon>
        <taxon>Chordata</taxon>
        <taxon>Craniata</taxon>
        <taxon>Vertebrata</taxon>
        <taxon>Euteleostomi</taxon>
        <taxon>Amphibia</taxon>
        <taxon>Batrachia</taxon>
        <taxon>Anura</taxon>
        <taxon>Pipoidea</taxon>
        <taxon>Pipidae</taxon>
        <taxon>Xenopodinae</taxon>
        <taxon>Xenopus</taxon>
        <taxon>Xenopus</taxon>
    </lineage>
</organism>
<dbReference type="PANTHER" id="PTHR23267">
    <property type="entry name" value="IMMUNOGLOBULIN LIGHT CHAIN"/>
    <property type="match status" value="1"/>
</dbReference>
<dbReference type="InterPro" id="IPR007110">
    <property type="entry name" value="Ig-like_dom"/>
</dbReference>
<gene>
    <name evidence="2" type="ORF">XELAEV_18007640mg</name>
</gene>
<name>A0A974E127_XENLA</name>
<proteinExistence type="predicted"/>
<feature type="domain" description="Ig-like" evidence="1">
    <location>
        <begin position="1"/>
        <end position="98"/>
    </location>
</feature>
<dbReference type="InterPro" id="IPR050150">
    <property type="entry name" value="IgV_Light_Chain"/>
</dbReference>
<dbReference type="SUPFAM" id="SSF48726">
    <property type="entry name" value="Immunoglobulin"/>
    <property type="match status" value="1"/>
</dbReference>
<reference evidence="3" key="1">
    <citation type="journal article" date="2016" name="Nature">
        <title>Genome evolution in the allotetraploid frog Xenopus laevis.</title>
        <authorList>
            <person name="Session A.M."/>
            <person name="Uno Y."/>
            <person name="Kwon T."/>
            <person name="Chapman J.A."/>
            <person name="Toyoda A."/>
            <person name="Takahashi S."/>
            <person name="Fukui A."/>
            <person name="Hikosaka A."/>
            <person name="Suzuki A."/>
            <person name="Kondo M."/>
            <person name="van Heeringen S.J."/>
            <person name="Quigley I."/>
            <person name="Heinz S."/>
            <person name="Ogino H."/>
            <person name="Ochi H."/>
            <person name="Hellsten U."/>
            <person name="Lyons J.B."/>
            <person name="Simakov O."/>
            <person name="Putnam N."/>
            <person name="Stites J."/>
            <person name="Kuroki Y."/>
            <person name="Tanaka T."/>
            <person name="Michiue T."/>
            <person name="Watanabe M."/>
            <person name="Bogdanovic O."/>
            <person name="Lister R."/>
            <person name="Georgiou G."/>
            <person name="Paranjpe S.S."/>
            <person name="van Kruijsbergen I."/>
            <person name="Shu S."/>
            <person name="Carlson J."/>
            <person name="Kinoshita T."/>
            <person name="Ohta Y."/>
            <person name="Mawaribuchi S."/>
            <person name="Jenkins J."/>
            <person name="Grimwood J."/>
            <person name="Schmutz J."/>
            <person name="Mitros T."/>
            <person name="Mozaffari S.V."/>
            <person name="Suzuki Y."/>
            <person name="Haramoto Y."/>
            <person name="Yamamoto T.S."/>
            <person name="Takagi C."/>
            <person name="Heald R."/>
            <person name="Miller K."/>
            <person name="Haudenschild C."/>
            <person name="Kitzman J."/>
            <person name="Nakayama T."/>
            <person name="Izutsu Y."/>
            <person name="Robert J."/>
            <person name="Fortriede J."/>
            <person name="Burns K."/>
            <person name="Lotay V."/>
            <person name="Karimi K."/>
            <person name="Yasuoka Y."/>
            <person name="Dichmann D.S."/>
            <person name="Flajnik M.F."/>
            <person name="Houston D.W."/>
            <person name="Shendure J."/>
            <person name="DuPasquier L."/>
            <person name="Vize P.D."/>
            <person name="Zorn A.M."/>
            <person name="Ito M."/>
            <person name="Marcotte E.M."/>
            <person name="Wallingford J.B."/>
            <person name="Ito Y."/>
            <person name="Asashima M."/>
            <person name="Ueno N."/>
            <person name="Matsuda Y."/>
            <person name="Veenstra G.J."/>
            <person name="Fujiyama A."/>
            <person name="Harland R.M."/>
            <person name="Taira M."/>
            <person name="Rokhsar D.S."/>
        </authorList>
    </citation>
    <scope>NUCLEOTIDE SEQUENCE [LARGE SCALE GENOMIC DNA]</scope>
    <source>
        <strain evidence="3">J</strain>
    </source>
</reference>
<dbReference type="AlphaFoldDB" id="A0A974E127"/>
<dbReference type="InterPro" id="IPR036179">
    <property type="entry name" value="Ig-like_dom_sf"/>
</dbReference>
<dbReference type="Pfam" id="PF07686">
    <property type="entry name" value="V-set"/>
    <property type="match status" value="1"/>
</dbReference>
<dbReference type="InterPro" id="IPR013106">
    <property type="entry name" value="Ig_V-set"/>
</dbReference>
<dbReference type="InterPro" id="IPR013783">
    <property type="entry name" value="Ig-like_fold"/>
</dbReference>